<dbReference type="InterPro" id="IPR001370">
    <property type="entry name" value="BIR_rpt"/>
</dbReference>
<dbReference type="STRING" id="299467.A0A443S437"/>
<dbReference type="EMBL" id="NCKV01009143">
    <property type="protein sequence ID" value="RWS22316.1"/>
    <property type="molecule type" value="Genomic_DNA"/>
</dbReference>
<gene>
    <name evidence="1" type="ORF">B4U80_10734</name>
</gene>
<dbReference type="AlphaFoldDB" id="A0A443S437"/>
<proteinExistence type="predicted"/>
<dbReference type="Proteomes" id="UP000288716">
    <property type="component" value="Unassembled WGS sequence"/>
</dbReference>
<accession>A0A443S437</accession>
<organism evidence="1 2">
    <name type="scientific">Leptotrombidium deliense</name>
    <dbReference type="NCBI Taxonomy" id="299467"/>
    <lineage>
        <taxon>Eukaryota</taxon>
        <taxon>Metazoa</taxon>
        <taxon>Ecdysozoa</taxon>
        <taxon>Arthropoda</taxon>
        <taxon>Chelicerata</taxon>
        <taxon>Arachnida</taxon>
        <taxon>Acari</taxon>
        <taxon>Acariformes</taxon>
        <taxon>Trombidiformes</taxon>
        <taxon>Prostigmata</taxon>
        <taxon>Anystina</taxon>
        <taxon>Parasitengona</taxon>
        <taxon>Trombiculoidea</taxon>
        <taxon>Trombiculidae</taxon>
        <taxon>Leptotrombidium</taxon>
    </lineage>
</organism>
<dbReference type="Gene3D" id="1.10.1170.10">
    <property type="entry name" value="Inhibitor Of Apoptosis Protein (2mihbC-IAP-1), Chain A"/>
    <property type="match status" value="1"/>
</dbReference>
<dbReference type="PROSITE" id="PS01282">
    <property type="entry name" value="BIR_REPEAT_1"/>
    <property type="match status" value="1"/>
</dbReference>
<dbReference type="PROSITE" id="PS50143">
    <property type="entry name" value="BIR_REPEAT_2"/>
    <property type="match status" value="1"/>
</dbReference>
<dbReference type="VEuPathDB" id="VectorBase:LDEU009724"/>
<dbReference type="InterPro" id="IPR050784">
    <property type="entry name" value="IAP"/>
</dbReference>
<dbReference type="SMART" id="SM00238">
    <property type="entry name" value="BIR"/>
    <property type="match status" value="1"/>
</dbReference>
<sequence length="230" mass="27199">MFMTDRVYRVIQLQEYKLHIGVRQTDLGSFYFRKIIDSNNNELNLLPDEYDWLLRALASLEKMDWRTSFKEIEFTPKYNCCQNEHEIKVKITKDWNVFIIPENVRQELILDIVPPPQFLGDSVKKYGHVDKRRQSFGNWKADFISPENLSRAGFYYTGIADNVRCFACNGLLYSWKVGDDPLQQHRKHFSKCFFVNDAKSYDDLAKEVTLEEVCYGSNGKFIFHGEKRLH</sequence>
<dbReference type="SUPFAM" id="SSF57924">
    <property type="entry name" value="Inhibitor of apoptosis (IAP) repeat"/>
    <property type="match status" value="1"/>
</dbReference>
<keyword evidence="2" id="KW-1185">Reference proteome</keyword>
<dbReference type="PANTHER" id="PTHR10044">
    <property type="entry name" value="INHIBITOR OF APOPTOSIS"/>
    <property type="match status" value="1"/>
</dbReference>
<evidence type="ECO:0000313" key="2">
    <source>
        <dbReference type="Proteomes" id="UP000288716"/>
    </source>
</evidence>
<dbReference type="CDD" id="cd00022">
    <property type="entry name" value="BIR"/>
    <property type="match status" value="1"/>
</dbReference>
<evidence type="ECO:0000313" key="1">
    <source>
        <dbReference type="EMBL" id="RWS22316.1"/>
    </source>
</evidence>
<reference evidence="1 2" key="1">
    <citation type="journal article" date="2018" name="Gigascience">
        <title>Genomes of trombidid mites reveal novel predicted allergens and laterally-transferred genes associated with secondary metabolism.</title>
        <authorList>
            <person name="Dong X."/>
            <person name="Chaisiri K."/>
            <person name="Xia D."/>
            <person name="Armstrong S.D."/>
            <person name="Fang Y."/>
            <person name="Donnelly M.J."/>
            <person name="Kadowaki T."/>
            <person name="McGarry J.W."/>
            <person name="Darby A.C."/>
            <person name="Makepeace B.L."/>
        </authorList>
    </citation>
    <scope>NUCLEOTIDE SEQUENCE [LARGE SCALE GENOMIC DNA]</scope>
    <source>
        <strain evidence="1">UoL-UT</strain>
    </source>
</reference>
<dbReference type="Pfam" id="PF00653">
    <property type="entry name" value="BIR"/>
    <property type="match status" value="1"/>
</dbReference>
<comment type="caution">
    <text evidence="1">The sequence shown here is derived from an EMBL/GenBank/DDBJ whole genome shotgun (WGS) entry which is preliminary data.</text>
</comment>
<name>A0A443S437_9ACAR</name>
<protein>
    <submittedName>
        <fullName evidence="1">Baculoviral IAP repeat-containing protein 1-like isoform X1</fullName>
    </submittedName>
</protein>
<dbReference type="OrthoDB" id="5855668at2759"/>